<gene>
    <name evidence="2" type="ORF">D9F05_09110</name>
</gene>
<accession>A0A3L0VXQ9</accession>
<comment type="caution">
    <text evidence="2">The sequence shown here is derived from an EMBL/GenBank/DDBJ whole genome shotgun (WGS) entry which is preliminary data.</text>
</comment>
<dbReference type="Pfam" id="PF00561">
    <property type="entry name" value="Abhydrolase_1"/>
    <property type="match status" value="1"/>
</dbReference>
<reference evidence="2" key="1">
    <citation type="submission" date="2018-10" db="EMBL/GenBank/DDBJ databases">
        <authorList>
            <consortium name="NARMS: The National Antimicrobial Resistance Monitoring System"/>
        </authorList>
    </citation>
    <scope>NUCLEOTIDE SEQUENCE [LARGE SCALE GENOMIC DNA]</scope>
    <source>
        <strain evidence="2">CVM N17EC0388</strain>
    </source>
</reference>
<feature type="domain" description="AB hydrolase-1" evidence="1">
    <location>
        <begin position="56"/>
        <end position="266"/>
    </location>
</feature>
<name>A0A3L0VXQ9_ECOLX</name>
<dbReference type="Gene3D" id="3.40.50.1820">
    <property type="entry name" value="alpha/beta hydrolase"/>
    <property type="match status" value="1"/>
</dbReference>
<proteinExistence type="predicted"/>
<dbReference type="InterPro" id="IPR029058">
    <property type="entry name" value="AB_hydrolase_fold"/>
</dbReference>
<dbReference type="SUPFAM" id="SSF53474">
    <property type="entry name" value="alpha/beta-Hydrolases"/>
    <property type="match status" value="1"/>
</dbReference>
<organism evidence="2">
    <name type="scientific">Escherichia coli</name>
    <dbReference type="NCBI Taxonomy" id="562"/>
    <lineage>
        <taxon>Bacteria</taxon>
        <taxon>Pseudomonadati</taxon>
        <taxon>Pseudomonadota</taxon>
        <taxon>Gammaproteobacteria</taxon>
        <taxon>Enterobacterales</taxon>
        <taxon>Enterobacteriaceae</taxon>
        <taxon>Escherichia</taxon>
    </lineage>
</organism>
<dbReference type="EMBL" id="RNRV01000012">
    <property type="protein sequence ID" value="MHO04528.1"/>
    <property type="molecule type" value="Genomic_DNA"/>
</dbReference>
<protein>
    <submittedName>
        <fullName evidence="2">Triacylglycerol lipase</fullName>
    </submittedName>
</protein>
<evidence type="ECO:0000259" key="1">
    <source>
        <dbReference type="Pfam" id="PF00561"/>
    </source>
</evidence>
<dbReference type="AlphaFoldDB" id="A0A3L0VXQ9"/>
<dbReference type="InterPro" id="IPR000073">
    <property type="entry name" value="AB_hydrolase_1"/>
</dbReference>
<evidence type="ECO:0000313" key="2">
    <source>
        <dbReference type="EMBL" id="MHO04528.1"/>
    </source>
</evidence>
<sequence>MQLAGLVMLAGTGMKPVAVGWTAYFTRMMTMKRWLLVLLCALPMLGQAAGYTQTRYPMVLVHGLFGFDKLLGVDYFYGIPQALTRDGARVYVAQISATHSSELRGEQLLKQVQQVLAITGADKVNLIGHSHGSPTIRYVASVAPELVASATSVGGVNYGSEIADLVRANVAPGSIAEKLAVAAASALSGVISLLSGGSDLPQDPLASLDALTSAGAQRFNQRYPEGLPSQYCGEGPLRAANGVYYFSWSGRGSMTNVLDPVDPALALTSTFFSEPNDGLVGVCSSHLGKVIGTGYRMNHLDEVNQSFGIHHLFDTDPVTLYRQHANRLQGLGL</sequence>